<evidence type="ECO:0000256" key="2">
    <source>
        <dbReference type="ARBA" id="ARBA00009965"/>
    </source>
</evidence>
<comment type="subcellular location">
    <subcellularLocation>
        <location evidence="1">Membrane</location>
        <topology evidence="1">Multi-pass membrane protein</topology>
    </subcellularLocation>
</comment>
<dbReference type="PRINTS" id="PR00447">
    <property type="entry name" value="NATRESASSCMP"/>
</dbReference>
<keyword evidence="4 6" id="KW-1133">Transmembrane helix</keyword>
<sequence>MSGPQPQFMTNGCNRTHPNDDIEYDQIVVSDRNSWKNLFSYMGPGFLVSIAYIDPGNFQTDLQSGAQYKYGLLWIILLASVAALVIQSLAANLGVVTGKHLAEHCRLEYPKIPNLFLWILAEIAIVACDIPEVIGTAFALNMLFGIPLWCGVLITGLSTLVLLLLQQYGVRKLEIFIAFLVFTIAGCFFVEFGYAKPKASEVLNGLFVPQLRGSGATGLAISLLGAMVMPHNLFLHSALVLSRKIPRSEACRFYLVESGFALLVAFLINVSVISVSGAVCNSPNLNSKDLESCKNLDLNEASFLLKNVLGNWSSKLFAIALLASGQSSTITGTYAGQYVMQGFLDLRLKPWIRNFLTRCLAIVPSLIVTIIGGSSGAGNLIIIASMVLSFELPFALIPLLKFTSCKAKMGLYANSIAISATTWIIGSLIMGINIYYLAEKLVTSLSHSHLKIVGIVLCGVLGVLGMLIYVGSIAYLVIRKNREGSQLIIALTASQSNLPREDIVNMQLPSRRT</sequence>
<name>A0A9N7R1F7_STRHE</name>
<dbReference type="GO" id="GO:0005384">
    <property type="term" value="F:manganese ion transmembrane transporter activity"/>
    <property type="evidence" value="ECO:0007669"/>
    <property type="project" value="TreeGrafter"/>
</dbReference>
<dbReference type="OrthoDB" id="409173at2759"/>
<organism evidence="7 8">
    <name type="scientific">Striga hermonthica</name>
    <name type="common">Purple witchweed</name>
    <name type="synonym">Buchnera hermonthica</name>
    <dbReference type="NCBI Taxonomy" id="68872"/>
    <lineage>
        <taxon>Eukaryota</taxon>
        <taxon>Viridiplantae</taxon>
        <taxon>Streptophyta</taxon>
        <taxon>Embryophyta</taxon>
        <taxon>Tracheophyta</taxon>
        <taxon>Spermatophyta</taxon>
        <taxon>Magnoliopsida</taxon>
        <taxon>eudicotyledons</taxon>
        <taxon>Gunneridae</taxon>
        <taxon>Pentapetalae</taxon>
        <taxon>asterids</taxon>
        <taxon>lamiids</taxon>
        <taxon>Lamiales</taxon>
        <taxon>Orobanchaceae</taxon>
        <taxon>Buchnereae</taxon>
        <taxon>Striga</taxon>
    </lineage>
</organism>
<feature type="transmembrane region" description="Helical" evidence="6">
    <location>
        <begin position="380"/>
        <end position="400"/>
    </location>
</feature>
<comment type="similarity">
    <text evidence="2">Belongs to the NRAMP (TC 2.A.55) family.</text>
</comment>
<feature type="transmembrane region" description="Helical" evidence="6">
    <location>
        <begin position="177"/>
        <end position="195"/>
    </location>
</feature>
<dbReference type="GO" id="GO:0005886">
    <property type="term" value="C:plasma membrane"/>
    <property type="evidence" value="ECO:0007669"/>
    <property type="project" value="TreeGrafter"/>
</dbReference>
<dbReference type="EMBL" id="CACSLK010004670">
    <property type="protein sequence ID" value="CAA0810095.1"/>
    <property type="molecule type" value="Genomic_DNA"/>
</dbReference>
<evidence type="ECO:0000256" key="5">
    <source>
        <dbReference type="ARBA" id="ARBA00023136"/>
    </source>
</evidence>
<keyword evidence="5 6" id="KW-0472">Membrane</keyword>
<dbReference type="HAMAP" id="MF_00221">
    <property type="entry name" value="NRAMP"/>
    <property type="match status" value="1"/>
</dbReference>
<protein>
    <submittedName>
        <fullName evidence="7">Metal transporter Nramp1</fullName>
    </submittedName>
</protein>
<reference evidence="7" key="1">
    <citation type="submission" date="2019-12" db="EMBL/GenBank/DDBJ databases">
        <authorList>
            <person name="Scholes J."/>
        </authorList>
    </citation>
    <scope>NUCLEOTIDE SEQUENCE</scope>
</reference>
<feature type="transmembrane region" description="Helical" evidence="6">
    <location>
        <begin position="146"/>
        <end position="165"/>
    </location>
</feature>
<gene>
    <name evidence="7" type="ORF">SHERM_01022</name>
</gene>
<feature type="transmembrane region" description="Helical" evidence="6">
    <location>
        <begin position="253"/>
        <end position="279"/>
    </location>
</feature>
<feature type="transmembrane region" description="Helical" evidence="6">
    <location>
        <begin position="115"/>
        <end position="140"/>
    </location>
</feature>
<dbReference type="GO" id="GO:0015086">
    <property type="term" value="F:cadmium ion transmembrane transporter activity"/>
    <property type="evidence" value="ECO:0007669"/>
    <property type="project" value="TreeGrafter"/>
</dbReference>
<feature type="transmembrane region" description="Helical" evidence="6">
    <location>
        <begin position="73"/>
        <end position="95"/>
    </location>
</feature>
<proteinExistence type="inferred from homology"/>
<feature type="transmembrane region" description="Helical" evidence="6">
    <location>
        <begin position="215"/>
        <end position="241"/>
    </location>
</feature>
<dbReference type="Proteomes" id="UP001153555">
    <property type="component" value="Unassembled WGS sequence"/>
</dbReference>
<evidence type="ECO:0000256" key="1">
    <source>
        <dbReference type="ARBA" id="ARBA00004141"/>
    </source>
</evidence>
<dbReference type="InterPro" id="IPR001046">
    <property type="entry name" value="NRAMP_fam"/>
</dbReference>
<feature type="transmembrane region" description="Helical" evidence="6">
    <location>
        <begin position="450"/>
        <end position="478"/>
    </location>
</feature>
<comment type="caution">
    <text evidence="7">The sequence shown here is derived from an EMBL/GenBank/DDBJ whole genome shotgun (WGS) entry which is preliminary data.</text>
</comment>
<dbReference type="GO" id="GO:0034755">
    <property type="term" value="P:iron ion transmembrane transport"/>
    <property type="evidence" value="ECO:0007669"/>
    <property type="project" value="TreeGrafter"/>
</dbReference>
<keyword evidence="3 6" id="KW-0812">Transmembrane</keyword>
<keyword evidence="8" id="KW-1185">Reference proteome</keyword>
<feature type="transmembrane region" description="Helical" evidence="6">
    <location>
        <begin position="355"/>
        <end position="374"/>
    </location>
</feature>
<dbReference type="Pfam" id="PF01566">
    <property type="entry name" value="Nramp"/>
    <property type="match status" value="1"/>
</dbReference>
<feature type="transmembrane region" description="Helical" evidence="6">
    <location>
        <begin position="316"/>
        <end position="335"/>
    </location>
</feature>
<dbReference type="PANTHER" id="PTHR11706:SF54">
    <property type="entry name" value="METAL TRANSPORTER NRAMP1"/>
    <property type="match status" value="1"/>
</dbReference>
<evidence type="ECO:0000256" key="4">
    <source>
        <dbReference type="ARBA" id="ARBA00022989"/>
    </source>
</evidence>
<evidence type="ECO:0000256" key="6">
    <source>
        <dbReference type="SAM" id="Phobius"/>
    </source>
</evidence>
<evidence type="ECO:0000313" key="8">
    <source>
        <dbReference type="Proteomes" id="UP001153555"/>
    </source>
</evidence>
<feature type="transmembrane region" description="Helical" evidence="6">
    <location>
        <begin position="38"/>
        <end position="53"/>
    </location>
</feature>
<accession>A0A9N7R1F7</accession>
<dbReference type="AlphaFoldDB" id="A0A9N7R1F7"/>
<dbReference type="NCBIfam" id="NF037982">
    <property type="entry name" value="Nramp_1"/>
    <property type="match status" value="2"/>
</dbReference>
<dbReference type="NCBIfam" id="TIGR01197">
    <property type="entry name" value="nramp"/>
    <property type="match status" value="1"/>
</dbReference>
<dbReference type="NCBIfam" id="NF001923">
    <property type="entry name" value="PRK00701.1"/>
    <property type="match status" value="1"/>
</dbReference>
<dbReference type="PANTHER" id="PTHR11706">
    <property type="entry name" value="SOLUTE CARRIER PROTEIN FAMILY 11 MEMBER"/>
    <property type="match status" value="1"/>
</dbReference>
<evidence type="ECO:0000313" key="7">
    <source>
        <dbReference type="EMBL" id="CAA0810095.1"/>
    </source>
</evidence>
<evidence type="ECO:0000256" key="3">
    <source>
        <dbReference type="ARBA" id="ARBA00022692"/>
    </source>
</evidence>
<feature type="transmembrane region" description="Helical" evidence="6">
    <location>
        <begin position="412"/>
        <end position="438"/>
    </location>
</feature>